<feature type="compositionally biased region" description="Low complexity" evidence="1">
    <location>
        <begin position="658"/>
        <end position="677"/>
    </location>
</feature>
<feature type="region of interest" description="Disordered" evidence="1">
    <location>
        <begin position="1"/>
        <end position="170"/>
    </location>
</feature>
<reference evidence="2" key="1">
    <citation type="submission" date="2022-11" db="UniProtKB">
        <authorList>
            <consortium name="EnsemblMetazoa"/>
        </authorList>
    </citation>
    <scope>IDENTIFICATION</scope>
</reference>
<feature type="compositionally biased region" description="Low complexity" evidence="1">
    <location>
        <begin position="71"/>
        <end position="80"/>
    </location>
</feature>
<dbReference type="OMA" id="PRENCLP"/>
<accession>A0A914B0U0</accession>
<feature type="compositionally biased region" description="Polar residues" evidence="1">
    <location>
        <begin position="1518"/>
        <end position="1537"/>
    </location>
</feature>
<feature type="compositionally biased region" description="Polar residues" evidence="1">
    <location>
        <begin position="1186"/>
        <end position="1199"/>
    </location>
</feature>
<feature type="compositionally biased region" description="Polar residues" evidence="1">
    <location>
        <begin position="1429"/>
        <end position="1452"/>
    </location>
</feature>
<feature type="compositionally biased region" description="Polar residues" evidence="1">
    <location>
        <begin position="473"/>
        <end position="485"/>
    </location>
</feature>
<evidence type="ECO:0000313" key="3">
    <source>
        <dbReference type="Proteomes" id="UP000887568"/>
    </source>
</evidence>
<feature type="compositionally biased region" description="Basic and acidic residues" evidence="1">
    <location>
        <begin position="740"/>
        <end position="750"/>
    </location>
</feature>
<feature type="compositionally biased region" description="Basic and acidic residues" evidence="1">
    <location>
        <begin position="895"/>
        <end position="904"/>
    </location>
</feature>
<feature type="compositionally biased region" description="Polar residues" evidence="1">
    <location>
        <begin position="1124"/>
        <end position="1139"/>
    </location>
</feature>
<feature type="compositionally biased region" description="Basic residues" evidence="1">
    <location>
        <begin position="1554"/>
        <end position="1563"/>
    </location>
</feature>
<feature type="compositionally biased region" description="Polar residues" evidence="1">
    <location>
        <begin position="1301"/>
        <end position="1316"/>
    </location>
</feature>
<name>A0A914B0U0_PATMI</name>
<feature type="compositionally biased region" description="Basic and acidic residues" evidence="1">
    <location>
        <begin position="1045"/>
        <end position="1058"/>
    </location>
</feature>
<evidence type="ECO:0000256" key="1">
    <source>
        <dbReference type="SAM" id="MobiDB-lite"/>
    </source>
</evidence>
<keyword evidence="3" id="KW-1185">Reference proteome</keyword>
<dbReference type="EnsemblMetazoa" id="XM_038213600.1">
    <property type="protein sequence ID" value="XP_038069528.1"/>
    <property type="gene ID" value="LOC119738682"/>
</dbReference>
<feature type="compositionally biased region" description="Basic residues" evidence="1">
    <location>
        <begin position="607"/>
        <end position="617"/>
    </location>
</feature>
<feature type="compositionally biased region" description="Polar residues" evidence="1">
    <location>
        <begin position="1333"/>
        <end position="1346"/>
    </location>
</feature>
<sequence>MPMGRAPSSHPALKPKLSSTATQTPPPRPRVPPVRSLSPHARPLSPPPKHLYPKATYRPHSPPTRPLSPATRPLSPSTRPLSPPSRPLSPTARPLSPPTRSLSPPTRPLSPPPRLVSPVDKPPSLPLRSLSPQSRPLSPLHSVSPLHRPGSILRPISPPPPQTSHGKLEIILPRAVKKCLKIIDHRGAKKAKHAQGKQKGVSNESSDIEKASKAPSDCCEQVLKQHRINRNNNSPTSPDKMRSRHPSDPSSIKKKQHSRLKFSPSDALFTVSSKAMSLTPRLFHREGDKPKCLPLTPEEARPPPQRPSAPPPRAPPPPLIPDSCDSASDSASAHDSSSQLSQDDYDLRTSVLPDLPIHTWSPRRAPPNPLQRFEAVNGQCFDPPHKPDKPPLSPLLVFSTNLSVKTSRISPCSSPSPPRSPVRFPYNASPRLPGRRHIHPPPEDSPPELPRRHNHHPLPNPPLYDYQERPVHPSSSVSELSNGTNGLQMPSLPLCRRMLPPIPAGEPYHCRETSADFAFSLYEQRTNQNPLPGMNGIRDQSPKRQIDSAFRNKSRHIRFTPGQGDMNHADCLRASPKPGFASAHKSSSPFLATKPLPPIPLSDVSHRPNRKNIHHSTKPLPPIPSSTQSHNTGHPVRDSSSPTPRLNRVKPLPAIPQSDSSIAKASSSKSRMASDCAPLKYQETSHQRHKPLPDIPHCVSLRSKNLNEDSDVKPVASVPRLPPKTQLFASKSQQVTSGFHKKDNIRHPLDELDSCPVESKYTLDNHDPQRGPRLRKHSRNSSRFVRPPSGDSELLRKMEKRKAAIELSISKASMEKKNRLKLKALSENSQTGSQMESKIDLSRKQRQKDDPELPPKRHIQNTAFFQYPDTNCDSQKPFKPVVDENDHFLPIQHSPDSDAMKDTDSEPDTSLCLDSSIPRAPPPPPPPEPPPLPPRETTRPPTLPPRKSQDVFAKNRMQSTDTDSIQTSRTTSGSRIRTKTPPSPLPRPDIISQRKRSDQRITSPLLRNFSSGIHCQRFGSTDSSPCQSPSRVEPSSGQSELMAVLEKKRAEIESDGSRHSSISSIHSNSSRSRFSPPVRSPNSYKFGIIQSVPAGESELMSKLARKREAIERAPSSDPCPSLARENQTSGPRQTPSHGQEASKEQSELMQKLARKRTQAESKPVLTADSNCASQGRHIKKERSRNPGYSQEPSSEQSELMQKLARKKVEAESSGSVNRHLEAGMPRENCLPLVKNPERRRNPSSSHQPSSEQSELMAKLERKRKQAESIPSPSRSNGKESDTFKDHQKEREPFPPIKIPEQTRNPRYTQQNVNDQSELMKKLERKRAEADTGIVSSRQEHNSSPTTKLPPFVPPKGSRNRKNHPLCLSPTEMPSDIFPRQGDVASTKNSVQNDSLNGPRHLTKGSLQDTLSGTDDLFKFEDGKSEIDQDFQQNKPIQKSSSIPFPEMSSLSTLPWRPSKKVQRVNFSPQNSFDKQRKRDSGSGGKESEIPKVPLRPKNVRREMSRGSQEFQKLKRCSSGKQTNCKRMSESLDQVQTNDDSRLGNAENEAPKVPRGFKKVKKVPSKGAQDVQKYRHSPSVPGSKIVNPGTLRNSKLMNRSQDSCPGESTEYDVPKVPRKTRNSRKAPSRGSYDFQKLKASPSAPASKVASPRTLTSSKLMNRSADKIVYKADQSKPGPAVLRSKVRRKPSEKREKPPGGVHLRRRPSGKKLASKRVSLKVNRNSKTLSPSLPQDSHSRAPCAPKTLPKPSTAKRIQAAWLLGSAVSGGNNTSSSPPRVHKSPNESTVRKLQVWLMHVQQNVGMGMVNAALGSLDYKPKEFTLSVLTSYVSKWGWVLNYLTFEEFSEHVLVEVKFEF</sequence>
<feature type="region of interest" description="Disordered" evidence="1">
    <location>
        <begin position="823"/>
        <end position="1747"/>
    </location>
</feature>
<feature type="compositionally biased region" description="Basic and acidic residues" evidence="1">
    <location>
        <begin position="1662"/>
        <end position="1672"/>
    </location>
</feature>
<feature type="compositionally biased region" description="Polar residues" evidence="1">
    <location>
        <begin position="1383"/>
        <end position="1395"/>
    </location>
</feature>
<feature type="compositionally biased region" description="Low complexity" evidence="1">
    <location>
        <begin position="1242"/>
        <end position="1254"/>
    </location>
</feature>
<feature type="compositionally biased region" description="Basic and acidic residues" evidence="1">
    <location>
        <begin position="1317"/>
        <end position="1329"/>
    </location>
</feature>
<feature type="compositionally biased region" description="Basic and acidic residues" evidence="1">
    <location>
        <begin position="837"/>
        <end position="855"/>
    </location>
</feature>
<feature type="region of interest" description="Disordered" evidence="1">
    <location>
        <begin position="406"/>
        <end position="485"/>
    </location>
</feature>
<feature type="compositionally biased region" description="Basic residues" evidence="1">
    <location>
        <begin position="1700"/>
        <end position="1716"/>
    </location>
</feature>
<feature type="compositionally biased region" description="Polar residues" evidence="1">
    <location>
        <begin position="1008"/>
        <end position="1039"/>
    </location>
</feature>
<feature type="compositionally biased region" description="Basic and acidic residues" evidence="1">
    <location>
        <begin position="1473"/>
        <end position="1489"/>
    </location>
</feature>
<feature type="compositionally biased region" description="Polar residues" evidence="1">
    <location>
        <begin position="1589"/>
        <end position="1602"/>
    </location>
</feature>
<feature type="compositionally biased region" description="Low complexity" evidence="1">
    <location>
        <begin position="1636"/>
        <end position="1650"/>
    </location>
</feature>
<feature type="compositionally biased region" description="Polar residues" evidence="1">
    <location>
        <begin position="956"/>
        <end position="966"/>
    </location>
</feature>
<feature type="compositionally biased region" description="Basic residues" evidence="1">
    <location>
        <begin position="1615"/>
        <end position="1626"/>
    </location>
</feature>
<feature type="compositionally biased region" description="Pro residues" evidence="1">
    <location>
        <begin position="105"/>
        <end position="125"/>
    </location>
</feature>
<evidence type="ECO:0000313" key="2">
    <source>
        <dbReference type="EnsemblMetazoa" id="XP_038069528.1"/>
    </source>
</evidence>
<feature type="region of interest" description="Disordered" evidence="1">
    <location>
        <begin position="731"/>
        <end position="794"/>
    </location>
</feature>
<feature type="compositionally biased region" description="Basic and acidic residues" evidence="1">
    <location>
        <begin position="1415"/>
        <end position="1426"/>
    </location>
</feature>
<feature type="compositionally biased region" description="Pro residues" evidence="1">
    <location>
        <begin position="302"/>
        <end position="320"/>
    </location>
</feature>
<feature type="region of interest" description="Disordered" evidence="1">
    <location>
        <begin position="280"/>
        <end position="394"/>
    </location>
</feature>
<organism evidence="2 3">
    <name type="scientific">Patiria miniata</name>
    <name type="common">Bat star</name>
    <name type="synonym">Asterina miniata</name>
    <dbReference type="NCBI Taxonomy" id="46514"/>
    <lineage>
        <taxon>Eukaryota</taxon>
        <taxon>Metazoa</taxon>
        <taxon>Echinodermata</taxon>
        <taxon>Eleutherozoa</taxon>
        <taxon>Asterozoa</taxon>
        <taxon>Asteroidea</taxon>
        <taxon>Valvatacea</taxon>
        <taxon>Valvatida</taxon>
        <taxon>Asterinidae</taxon>
        <taxon>Patiria</taxon>
    </lineage>
</organism>
<dbReference type="Proteomes" id="UP000887568">
    <property type="component" value="Unplaced"/>
</dbReference>
<feature type="compositionally biased region" description="Basic and acidic residues" evidence="1">
    <location>
        <begin position="1276"/>
        <end position="1292"/>
    </location>
</feature>
<feature type="compositionally biased region" description="Polar residues" evidence="1">
    <location>
        <begin position="625"/>
        <end position="644"/>
    </location>
</feature>
<feature type="compositionally biased region" description="Basic and acidic residues" evidence="1">
    <location>
        <begin position="761"/>
        <end position="770"/>
    </location>
</feature>
<feature type="compositionally biased region" description="Pro residues" evidence="1">
    <location>
        <begin position="919"/>
        <end position="934"/>
    </location>
</feature>
<dbReference type="GeneID" id="119738682"/>
<feature type="compositionally biased region" description="Low complexity" evidence="1">
    <location>
        <begin position="322"/>
        <end position="342"/>
    </location>
</feature>
<feature type="compositionally biased region" description="Polar residues" evidence="1">
    <location>
        <begin position="1719"/>
        <end position="1733"/>
    </location>
</feature>
<feature type="compositionally biased region" description="Low complexity" evidence="1">
    <location>
        <begin position="1059"/>
        <end position="1083"/>
    </location>
</feature>
<feature type="compositionally biased region" description="Polar residues" evidence="1">
    <location>
        <begin position="826"/>
        <end position="836"/>
    </location>
</feature>
<protein>
    <submittedName>
        <fullName evidence="2">Uncharacterized protein</fullName>
    </submittedName>
</protein>
<feature type="compositionally biased region" description="Polar residues" evidence="1">
    <location>
        <begin position="860"/>
        <end position="874"/>
    </location>
</feature>
<proteinExistence type="predicted"/>
<feature type="compositionally biased region" description="Low complexity" evidence="1">
    <location>
        <begin position="126"/>
        <end position="140"/>
    </location>
</feature>
<feature type="region of interest" description="Disordered" evidence="1">
    <location>
        <begin position="557"/>
        <end position="677"/>
    </location>
</feature>
<feature type="region of interest" description="Disordered" evidence="1">
    <location>
        <begin position="186"/>
        <end position="265"/>
    </location>
</feature>
<feature type="compositionally biased region" description="Low complexity" evidence="1">
    <location>
        <begin position="88"/>
        <end position="104"/>
    </location>
</feature>
<dbReference type="RefSeq" id="XP_038069528.1">
    <property type="nucleotide sequence ID" value="XM_038213600.1"/>
</dbReference>
<feature type="compositionally biased region" description="Basic residues" evidence="1">
    <location>
        <begin position="187"/>
        <end position="196"/>
    </location>
</feature>